<dbReference type="InterPro" id="IPR003439">
    <property type="entry name" value="ABC_transporter-like_ATP-bd"/>
</dbReference>
<keyword evidence="4" id="KW-0547">Nucleotide-binding</keyword>
<keyword evidence="5" id="KW-0067">ATP-binding</keyword>
<dbReference type="InterPro" id="IPR043926">
    <property type="entry name" value="ABCG_dom"/>
</dbReference>
<protein>
    <recommendedName>
        <fullName evidence="10">ABC transporter domain-containing protein</fullName>
    </recommendedName>
</protein>
<dbReference type="InterPro" id="IPR013525">
    <property type="entry name" value="ABC2_TM"/>
</dbReference>
<evidence type="ECO:0000256" key="2">
    <source>
        <dbReference type="ARBA" id="ARBA00022448"/>
    </source>
</evidence>
<dbReference type="GO" id="GO:0140359">
    <property type="term" value="F:ABC-type transporter activity"/>
    <property type="evidence" value="ECO:0007669"/>
    <property type="project" value="InterPro"/>
</dbReference>
<gene>
    <name evidence="11" type="ORF">AB1Y20_005723</name>
</gene>
<evidence type="ECO:0000256" key="7">
    <source>
        <dbReference type="ARBA" id="ARBA00023136"/>
    </source>
</evidence>
<feature type="transmembrane region" description="Helical" evidence="9">
    <location>
        <begin position="384"/>
        <end position="405"/>
    </location>
</feature>
<keyword evidence="2" id="KW-0813">Transport</keyword>
<keyword evidence="12" id="KW-1185">Reference proteome</keyword>
<feature type="transmembrane region" description="Helical" evidence="9">
    <location>
        <begin position="425"/>
        <end position="446"/>
    </location>
</feature>
<dbReference type="SMART" id="SM00382">
    <property type="entry name" value="AAA"/>
    <property type="match status" value="1"/>
</dbReference>
<evidence type="ECO:0000256" key="1">
    <source>
        <dbReference type="ARBA" id="ARBA00004141"/>
    </source>
</evidence>
<name>A0AB34J2W4_PRYPA</name>
<feature type="compositionally biased region" description="Polar residues" evidence="8">
    <location>
        <begin position="1"/>
        <end position="11"/>
    </location>
</feature>
<reference evidence="11 12" key="1">
    <citation type="journal article" date="2024" name="Science">
        <title>Giant polyketide synthase enzymes in the biosynthesis of giant marine polyether toxins.</title>
        <authorList>
            <person name="Fallon T.R."/>
            <person name="Shende V.V."/>
            <person name="Wierzbicki I.H."/>
            <person name="Pendleton A.L."/>
            <person name="Watervoot N.F."/>
            <person name="Auber R.P."/>
            <person name="Gonzalez D.J."/>
            <person name="Wisecaver J.H."/>
            <person name="Moore B.S."/>
        </authorList>
    </citation>
    <scope>NUCLEOTIDE SEQUENCE [LARGE SCALE GENOMIC DNA]</scope>
    <source>
        <strain evidence="11 12">12B1</strain>
    </source>
</reference>
<dbReference type="CDD" id="cd03213">
    <property type="entry name" value="ABCG_EPDR"/>
    <property type="match status" value="1"/>
</dbReference>
<dbReference type="GO" id="GO:0016887">
    <property type="term" value="F:ATP hydrolysis activity"/>
    <property type="evidence" value="ECO:0007669"/>
    <property type="project" value="InterPro"/>
</dbReference>
<dbReference type="Gene3D" id="3.40.50.300">
    <property type="entry name" value="P-loop containing nucleotide triphosphate hydrolases"/>
    <property type="match status" value="1"/>
</dbReference>
<dbReference type="GO" id="GO:0005524">
    <property type="term" value="F:ATP binding"/>
    <property type="evidence" value="ECO:0007669"/>
    <property type="project" value="UniProtKB-KW"/>
</dbReference>
<feature type="region of interest" description="Disordered" evidence="8">
    <location>
        <begin position="1"/>
        <end position="24"/>
    </location>
</feature>
<keyword evidence="7 9" id="KW-0472">Membrane</keyword>
<evidence type="ECO:0000256" key="6">
    <source>
        <dbReference type="ARBA" id="ARBA00022989"/>
    </source>
</evidence>
<dbReference type="GO" id="GO:0005886">
    <property type="term" value="C:plasma membrane"/>
    <property type="evidence" value="ECO:0007669"/>
    <property type="project" value="TreeGrafter"/>
</dbReference>
<comment type="subcellular location">
    <subcellularLocation>
        <location evidence="1">Membrane</location>
        <topology evidence="1">Multi-pass membrane protein</topology>
    </subcellularLocation>
</comment>
<dbReference type="AlphaFoldDB" id="A0AB34J2W4"/>
<dbReference type="PROSITE" id="PS50893">
    <property type="entry name" value="ABC_TRANSPORTER_2"/>
    <property type="match status" value="1"/>
</dbReference>
<dbReference type="InterPro" id="IPR017871">
    <property type="entry name" value="ABC_transporter-like_CS"/>
</dbReference>
<organism evidence="11 12">
    <name type="scientific">Prymnesium parvum</name>
    <name type="common">Toxic golden alga</name>
    <dbReference type="NCBI Taxonomy" id="97485"/>
    <lineage>
        <taxon>Eukaryota</taxon>
        <taxon>Haptista</taxon>
        <taxon>Haptophyta</taxon>
        <taxon>Prymnesiophyceae</taxon>
        <taxon>Prymnesiales</taxon>
        <taxon>Prymnesiaceae</taxon>
        <taxon>Prymnesium</taxon>
    </lineage>
</organism>
<dbReference type="InterPro" id="IPR003593">
    <property type="entry name" value="AAA+_ATPase"/>
</dbReference>
<feature type="transmembrane region" description="Helical" evidence="9">
    <location>
        <begin position="530"/>
        <end position="549"/>
    </location>
</feature>
<evidence type="ECO:0000256" key="5">
    <source>
        <dbReference type="ARBA" id="ARBA00022840"/>
    </source>
</evidence>
<dbReference type="InterPro" id="IPR027417">
    <property type="entry name" value="P-loop_NTPase"/>
</dbReference>
<evidence type="ECO:0000256" key="3">
    <source>
        <dbReference type="ARBA" id="ARBA00022692"/>
    </source>
</evidence>
<dbReference type="Proteomes" id="UP001515480">
    <property type="component" value="Unassembled WGS sequence"/>
</dbReference>
<feature type="domain" description="ABC transporter" evidence="10">
    <location>
        <begin position="74"/>
        <end position="310"/>
    </location>
</feature>
<dbReference type="Pfam" id="PF00005">
    <property type="entry name" value="ABC_tran"/>
    <property type="match status" value="1"/>
</dbReference>
<evidence type="ECO:0000313" key="11">
    <source>
        <dbReference type="EMBL" id="KAL1510891.1"/>
    </source>
</evidence>
<keyword evidence="3 9" id="KW-0812">Transmembrane</keyword>
<evidence type="ECO:0000259" key="10">
    <source>
        <dbReference type="PROSITE" id="PS50893"/>
    </source>
</evidence>
<feature type="transmembrane region" description="Helical" evidence="9">
    <location>
        <begin position="499"/>
        <end position="523"/>
    </location>
</feature>
<evidence type="ECO:0000313" key="12">
    <source>
        <dbReference type="Proteomes" id="UP001515480"/>
    </source>
</evidence>
<evidence type="ECO:0000256" key="4">
    <source>
        <dbReference type="ARBA" id="ARBA00022741"/>
    </source>
</evidence>
<evidence type="ECO:0000256" key="8">
    <source>
        <dbReference type="SAM" id="MobiDB-lite"/>
    </source>
</evidence>
<dbReference type="PANTHER" id="PTHR48041:SF139">
    <property type="entry name" value="PROTEIN SCARLET"/>
    <property type="match status" value="1"/>
</dbReference>
<comment type="caution">
    <text evidence="11">The sequence shown here is derived from an EMBL/GenBank/DDBJ whole genome shotgun (WGS) entry which is preliminary data.</text>
</comment>
<dbReference type="SUPFAM" id="SSF52540">
    <property type="entry name" value="P-loop containing nucleoside triphosphate hydrolases"/>
    <property type="match status" value="1"/>
</dbReference>
<dbReference type="EMBL" id="JBGBPQ010000014">
    <property type="protein sequence ID" value="KAL1510891.1"/>
    <property type="molecule type" value="Genomic_DNA"/>
</dbReference>
<dbReference type="Pfam" id="PF19055">
    <property type="entry name" value="ABC2_membrane_7"/>
    <property type="match status" value="1"/>
</dbReference>
<feature type="transmembrane region" description="Helical" evidence="9">
    <location>
        <begin position="466"/>
        <end position="487"/>
    </location>
</feature>
<dbReference type="Pfam" id="PF01061">
    <property type="entry name" value="ABC2_membrane"/>
    <property type="match status" value="1"/>
</dbReference>
<sequence>MIELSQRLSRLNRSKDNDEKEAEVPEYKQIRDLNMAEQATECAVDASSHAIAVEEDELLAVPTPVQIVFNEVSIEVPTKDKAHPTKTILDRVSGVFGPGETTAVMGPSGSGKTTMLNALTGVSKPTSGTITVNGAPFLLDVVKRYSALVPQDDLLTAILTVDEALMEAASFKMAADKPARRQRVDALIKKFGLQECRNVRIGSPDGKKGISGGQKRRLSVALELCGSPSLLYLDEPTSGLDSVSAMSLIKLISALARNGTTVIATIHQPSSAAFFTFDRLLLLVKGKICYLGPISQQQPMGFFASAAFDCPPLTNPADFMFDVLVEHSEKLSHRFASEGVAENNSRTPAQLQPLPREGKFPTSFCSQMLVHVKRNGLQMLRDPALARLRFASSIMMGLAMGTLYFDTGNDFQGVNDRISLLLFNMLFLAVVNAIPVVIAVMPELVVARKEVRNNWYSPHAFIPAKIVVETPLLVVPPIIFLTISGFMSNLAVSDDGSRFAMLALALILLVATTHAWALVLCSVAPSIDVAFLLAPGSIMPMAVLSGFFINQQDMTWIFRWFTYIDFLNYAWQAVATAGFRNLKFTSGPFQTGEQVLDQRLNLPSTGMDGYWTNIGILVAFVVCFRCIGSFNIARKLAA</sequence>
<dbReference type="PANTHER" id="PTHR48041">
    <property type="entry name" value="ABC TRANSPORTER G FAMILY MEMBER 28"/>
    <property type="match status" value="1"/>
</dbReference>
<dbReference type="PROSITE" id="PS00211">
    <property type="entry name" value="ABC_TRANSPORTER_1"/>
    <property type="match status" value="1"/>
</dbReference>
<dbReference type="InterPro" id="IPR050352">
    <property type="entry name" value="ABCG_transporters"/>
</dbReference>
<proteinExistence type="predicted"/>
<accession>A0AB34J2W4</accession>
<keyword evidence="6 9" id="KW-1133">Transmembrane helix</keyword>
<evidence type="ECO:0000256" key="9">
    <source>
        <dbReference type="SAM" id="Phobius"/>
    </source>
</evidence>
<feature type="transmembrane region" description="Helical" evidence="9">
    <location>
        <begin position="610"/>
        <end position="633"/>
    </location>
</feature>
<feature type="compositionally biased region" description="Basic and acidic residues" evidence="8">
    <location>
        <begin position="13"/>
        <end position="24"/>
    </location>
</feature>